<comment type="caution">
    <text evidence="2">The sequence shown here is derived from an EMBL/GenBank/DDBJ whole genome shotgun (WGS) entry which is preliminary data.</text>
</comment>
<evidence type="ECO:0000313" key="3">
    <source>
        <dbReference type="Proteomes" id="UP000240904"/>
    </source>
</evidence>
<keyword evidence="1" id="KW-1133">Transmembrane helix</keyword>
<evidence type="ECO:0000313" key="2">
    <source>
        <dbReference type="EMBL" id="PSW00139.1"/>
    </source>
</evidence>
<gene>
    <name evidence="2" type="ORF">C9I89_21470</name>
</gene>
<proteinExistence type="predicted"/>
<dbReference type="EMBL" id="PYMC01000027">
    <property type="protein sequence ID" value="PSW00139.1"/>
    <property type="molecule type" value="Genomic_DNA"/>
</dbReference>
<name>A0A2T3MSD9_9GAMM</name>
<organism evidence="2 3">
    <name type="scientific">Photobacterium lipolyticum</name>
    <dbReference type="NCBI Taxonomy" id="266810"/>
    <lineage>
        <taxon>Bacteria</taxon>
        <taxon>Pseudomonadati</taxon>
        <taxon>Pseudomonadota</taxon>
        <taxon>Gammaproteobacteria</taxon>
        <taxon>Vibrionales</taxon>
        <taxon>Vibrionaceae</taxon>
        <taxon>Photobacterium</taxon>
    </lineage>
</organism>
<keyword evidence="1" id="KW-0472">Membrane</keyword>
<feature type="transmembrane region" description="Helical" evidence="1">
    <location>
        <begin position="12"/>
        <end position="30"/>
    </location>
</feature>
<reference evidence="2 3" key="1">
    <citation type="submission" date="2018-03" db="EMBL/GenBank/DDBJ databases">
        <title>Whole genome sequencing of Histamine producing bacteria.</title>
        <authorList>
            <person name="Butler K."/>
        </authorList>
    </citation>
    <scope>NUCLEOTIDE SEQUENCE [LARGE SCALE GENOMIC DNA]</scope>
    <source>
        <strain evidence="2 3">DSM 16190</strain>
    </source>
</reference>
<evidence type="ECO:0000256" key="1">
    <source>
        <dbReference type="SAM" id="Phobius"/>
    </source>
</evidence>
<dbReference type="OrthoDB" id="5917490at2"/>
<keyword evidence="1" id="KW-0812">Transmembrane</keyword>
<accession>A0A2T3MSD9</accession>
<dbReference type="Proteomes" id="UP000240904">
    <property type="component" value="Unassembled WGS sequence"/>
</dbReference>
<keyword evidence="3" id="KW-1185">Reference proteome</keyword>
<sequence length="176" mass="19634">MPLSQKSKKRSTLAQMFVAFTIGFGSFQLIDHFWADFSTLAESTTPDTTEPNSTTATTSPLQTDDVCQLSTKACTQQGASIQLSDDIVHPLKATEITVFWPELPQEITTLVLSLEGLEMMMGVYRLKLTKNTSGEFRGELMLPFCTSKEMTWQGTIEPFLSPEQIKPINVSLRMTK</sequence>
<dbReference type="RefSeq" id="WP_107285377.1">
    <property type="nucleotide sequence ID" value="NZ_PYMC01000027.1"/>
</dbReference>
<protein>
    <submittedName>
        <fullName evidence="2">Uncharacterized protein</fullName>
    </submittedName>
</protein>
<dbReference type="AlphaFoldDB" id="A0A2T3MSD9"/>